<evidence type="ECO:0000256" key="1">
    <source>
        <dbReference type="ARBA" id="ARBA00023125"/>
    </source>
</evidence>
<accession>A0A2N0UJ87</accession>
<dbReference type="InterPro" id="IPR001647">
    <property type="entry name" value="HTH_TetR"/>
</dbReference>
<dbReference type="Gene3D" id="1.10.357.10">
    <property type="entry name" value="Tetracycline Repressor, domain 2"/>
    <property type="match status" value="1"/>
</dbReference>
<dbReference type="Proteomes" id="UP000233425">
    <property type="component" value="Unassembled WGS sequence"/>
</dbReference>
<evidence type="ECO:0000256" key="2">
    <source>
        <dbReference type="PROSITE-ProRule" id="PRU00335"/>
    </source>
</evidence>
<dbReference type="RefSeq" id="WP_101029816.1">
    <property type="nucleotide sequence ID" value="NZ_CABMMZ010000073.1"/>
</dbReference>
<evidence type="ECO:0000313" key="5">
    <source>
        <dbReference type="Proteomes" id="UP000233425"/>
    </source>
</evidence>
<dbReference type="AlphaFoldDB" id="A0A2N0UJ87"/>
<dbReference type="PANTHER" id="PTHR43479:SF7">
    <property type="entry name" value="TETR-FAMILY TRANSCRIPTIONAL REGULATOR"/>
    <property type="match status" value="1"/>
</dbReference>
<gene>
    <name evidence="4" type="ORF">RBATCC27255_01912</name>
</gene>
<reference evidence="4" key="1">
    <citation type="journal article" date="2018" name="Environ. Microbiol.">
        <title>Sporulation capability and amylosome conservation among diverse human colonic and rumen isolates of the keystone starch-degrader Ruminococcus bromii.</title>
        <authorList>
            <person name="Mukhopadhya I."/>
            <person name="Morais S."/>
            <person name="Laverde-Gomez J."/>
            <person name="Sheridan P.O."/>
            <person name="Walker A.W."/>
            <person name="Kelly W."/>
            <person name="Klieve A.V."/>
            <person name="Ouwerkerk D."/>
            <person name="Duncan S.H."/>
            <person name="Louis P."/>
            <person name="Koropatkin N."/>
            <person name="Cockburn D."/>
            <person name="Kibler R."/>
            <person name="Cooper P.J."/>
            <person name="Sandoval C."/>
            <person name="Crost E."/>
            <person name="Juge N."/>
            <person name="Bayer E.A."/>
            <person name="Flint H.J."/>
        </authorList>
    </citation>
    <scope>NUCLEOTIDE SEQUENCE [LARGE SCALE GENOMIC DNA]</scope>
    <source>
        <strain evidence="4">ATCC 27255</strain>
    </source>
</reference>
<evidence type="ECO:0000259" key="3">
    <source>
        <dbReference type="PROSITE" id="PS50977"/>
    </source>
</evidence>
<evidence type="ECO:0000313" key="4">
    <source>
        <dbReference type="EMBL" id="PKD27045.1"/>
    </source>
</evidence>
<dbReference type="SUPFAM" id="SSF46689">
    <property type="entry name" value="Homeodomain-like"/>
    <property type="match status" value="1"/>
</dbReference>
<dbReference type="PROSITE" id="PS50977">
    <property type="entry name" value="HTH_TETR_2"/>
    <property type="match status" value="1"/>
</dbReference>
<keyword evidence="1 2" id="KW-0238">DNA-binding</keyword>
<organism evidence="4 5">
    <name type="scientific">Ruminococcus bromii</name>
    <dbReference type="NCBI Taxonomy" id="40518"/>
    <lineage>
        <taxon>Bacteria</taxon>
        <taxon>Bacillati</taxon>
        <taxon>Bacillota</taxon>
        <taxon>Clostridia</taxon>
        <taxon>Eubacteriales</taxon>
        <taxon>Oscillospiraceae</taxon>
        <taxon>Ruminococcus</taxon>
    </lineage>
</organism>
<dbReference type="EMBL" id="NNSR01000073">
    <property type="protein sequence ID" value="PKD27045.1"/>
    <property type="molecule type" value="Genomic_DNA"/>
</dbReference>
<proteinExistence type="predicted"/>
<dbReference type="GO" id="GO:0003677">
    <property type="term" value="F:DNA binding"/>
    <property type="evidence" value="ECO:0007669"/>
    <property type="project" value="UniProtKB-UniRule"/>
</dbReference>
<dbReference type="InterPro" id="IPR009057">
    <property type="entry name" value="Homeodomain-like_sf"/>
</dbReference>
<feature type="domain" description="HTH tetR-type" evidence="3">
    <location>
        <begin position="6"/>
        <end position="66"/>
    </location>
</feature>
<protein>
    <recommendedName>
        <fullName evidence="3">HTH tetR-type domain-containing protein</fullName>
    </recommendedName>
</protein>
<dbReference type="InterPro" id="IPR050624">
    <property type="entry name" value="HTH-type_Tx_Regulator"/>
</dbReference>
<keyword evidence="5" id="KW-1185">Reference proteome</keyword>
<dbReference type="PANTHER" id="PTHR43479">
    <property type="entry name" value="ACREF/ENVCD OPERON REPRESSOR-RELATED"/>
    <property type="match status" value="1"/>
</dbReference>
<sequence length="191" mass="21935">MDIRVIKSKKSIFDAFVNLRSKKELRKITVKELCEKALINKSTFYTYYEDMFDLSDKIESEVVDGIVSTISNPQMMIDEPVKFYRSLLGAVSENKKLIDTVFSGSQHPNLIVKISKSLKKMTFENHPEYINDKKICTILDYAIYGGYYAFVENQENTNDYSDELIESVSVISEHMTKLIKASIPTLKSNNT</sequence>
<name>A0A2N0UJ87_9FIRM</name>
<feature type="DNA-binding region" description="H-T-H motif" evidence="2">
    <location>
        <begin position="29"/>
        <end position="48"/>
    </location>
</feature>
<comment type="caution">
    <text evidence="4">The sequence shown here is derived from an EMBL/GenBank/DDBJ whole genome shotgun (WGS) entry which is preliminary data.</text>
</comment>